<dbReference type="Pfam" id="PF23259">
    <property type="entry name" value="CHX17_C"/>
    <property type="match status" value="1"/>
</dbReference>
<dbReference type="EMBL" id="JABCRI010000006">
    <property type="protein sequence ID" value="KAF8405490.1"/>
    <property type="molecule type" value="Genomic_DNA"/>
</dbReference>
<name>A0A834ZHF4_TETSI</name>
<evidence type="ECO:0000259" key="13">
    <source>
        <dbReference type="Pfam" id="PF23256"/>
    </source>
</evidence>
<keyword evidence="7" id="KW-0406">Ion transport</keyword>
<evidence type="ECO:0000256" key="10">
    <source>
        <dbReference type="ARBA" id="ARBA00054890"/>
    </source>
</evidence>
<feature type="transmembrane region" description="Helical" evidence="11">
    <location>
        <begin position="330"/>
        <end position="354"/>
    </location>
</feature>
<evidence type="ECO:0000313" key="15">
    <source>
        <dbReference type="EMBL" id="KAF8405490.1"/>
    </source>
</evidence>
<evidence type="ECO:0000313" key="16">
    <source>
        <dbReference type="Proteomes" id="UP000655225"/>
    </source>
</evidence>
<dbReference type="Proteomes" id="UP000655225">
    <property type="component" value="Unassembled WGS sequence"/>
</dbReference>
<feature type="transmembrane region" description="Helical" evidence="11">
    <location>
        <begin position="46"/>
        <end position="65"/>
    </location>
</feature>
<accession>A0A834ZHF4</accession>
<dbReference type="GO" id="GO:0006813">
    <property type="term" value="P:potassium ion transport"/>
    <property type="evidence" value="ECO:0007669"/>
    <property type="project" value="UniProtKB-KW"/>
</dbReference>
<feature type="transmembrane region" description="Helical" evidence="11">
    <location>
        <begin position="395"/>
        <end position="419"/>
    </location>
</feature>
<evidence type="ECO:0000256" key="3">
    <source>
        <dbReference type="ARBA" id="ARBA00022538"/>
    </source>
</evidence>
<feature type="transmembrane region" description="Helical" evidence="11">
    <location>
        <begin position="217"/>
        <end position="235"/>
    </location>
</feature>
<evidence type="ECO:0008006" key="17">
    <source>
        <dbReference type="Google" id="ProtNLM"/>
    </source>
</evidence>
<dbReference type="InterPro" id="IPR050794">
    <property type="entry name" value="CPA2_transporter"/>
</dbReference>
<evidence type="ECO:0000256" key="8">
    <source>
        <dbReference type="ARBA" id="ARBA00023136"/>
    </source>
</evidence>
<comment type="function">
    <text evidence="10">May operate as a cation/H(+) antiporter.</text>
</comment>
<evidence type="ECO:0000259" key="14">
    <source>
        <dbReference type="Pfam" id="PF23259"/>
    </source>
</evidence>
<gene>
    <name evidence="15" type="ORF">HHK36_010397</name>
</gene>
<dbReference type="GO" id="GO:0012505">
    <property type="term" value="C:endomembrane system"/>
    <property type="evidence" value="ECO:0007669"/>
    <property type="project" value="TreeGrafter"/>
</dbReference>
<sequence>MVNASSSPSSLLVCEDNDGYPVFALGMEVSCILVLSHFFHLILKPLGLPGPIAQMLAGLVLGPSGLSQIKAVRKYFFIHDATDNYQSMAMFSRIIFMFLIGLEMDIPYLFRSLRPAAGIAFGGGVVCSIFAVAISPFMYRQTGDHEDKFTFALILMLLIANTASPVVIRLAAELNLATSDVGRLAISSSLINDISCLLVVALMTVLGGDGGKVWERIRGGIFSIMVLGVVVILNQHLARWLNQRNRKRKYLKNAEVFCILSVVLATCMFIELMGYNSISACFFIGMMFPREGKTARTLLHKLTYPVHNFILPIYFGFTGFQADITHLKSFHHIIVIVLVVLLSMGGKISGTLAACHYFKIPLKEGVVLAFLLNLKGHVDILIICVALQKHRWSPAIYNVLIVTIVINTTVVGPAVTFLLRKEREAMAFREIGLEWQNPESELRVLACVHCPRHVSTMVGVINAVSSGSHKAPITPYLVHLIELTEKSSTNLMYHQLESNELSDEEDYGGNDVLEINDAVDDFIMETGIMIRQISAVSPVASIYEDVCNVAEDIRASIILLPFHKHHRIDGNMEKGKEGIRATNQKVLRHSPCSAAILIDRGLRAPPQVPAGSDTGQHIVSLFFGGPDDREALAFSSRLAMHPDVHLTVTRFLLAPRKEHLGFDIASNKDEEVLMAISSDEAQNEVDEAFLGNFYNRYVMSGQVRYVEKYVENGAGTVAMLSEMGKMYSLFVVGKGGRRLSPLTAGMSNWEECPELGSVGDLLASSDFAISSSVLVIQQQRHPRKEIIDDEL</sequence>
<dbReference type="OrthoDB" id="671744at2759"/>
<feature type="transmembrane region" description="Helical" evidence="11">
    <location>
        <begin position="366"/>
        <end position="389"/>
    </location>
</feature>
<evidence type="ECO:0000256" key="2">
    <source>
        <dbReference type="ARBA" id="ARBA00022448"/>
    </source>
</evidence>
<dbReference type="OMA" id="HHRMRRW"/>
<feature type="domain" description="Cation/H+ exchanger transmembrane" evidence="12">
    <location>
        <begin position="36"/>
        <end position="421"/>
    </location>
</feature>
<dbReference type="GO" id="GO:0016020">
    <property type="term" value="C:membrane"/>
    <property type="evidence" value="ECO:0007669"/>
    <property type="project" value="UniProtKB-SubCell"/>
</dbReference>
<evidence type="ECO:0000259" key="12">
    <source>
        <dbReference type="Pfam" id="PF00999"/>
    </source>
</evidence>
<comment type="similarity">
    <text evidence="9">Belongs to the monovalent cation:proton antiporter 2 (CPA2) transporter (TC 2.A.37) family. CHX (TC 2.A.37.4) subfamily.</text>
</comment>
<feature type="domain" description="Cation/H(+) antiporter central" evidence="13">
    <location>
        <begin position="476"/>
        <end position="610"/>
    </location>
</feature>
<evidence type="ECO:0000256" key="5">
    <source>
        <dbReference type="ARBA" id="ARBA00022958"/>
    </source>
</evidence>
<feature type="transmembrane region" description="Helical" evidence="11">
    <location>
        <begin position="151"/>
        <end position="172"/>
    </location>
</feature>
<proteinExistence type="inferred from homology"/>
<evidence type="ECO:0000256" key="7">
    <source>
        <dbReference type="ARBA" id="ARBA00023065"/>
    </source>
</evidence>
<feature type="transmembrane region" description="Helical" evidence="11">
    <location>
        <begin position="116"/>
        <end position="139"/>
    </location>
</feature>
<evidence type="ECO:0000256" key="9">
    <source>
        <dbReference type="ARBA" id="ARBA00038341"/>
    </source>
</evidence>
<reference evidence="15 16" key="1">
    <citation type="submission" date="2020-04" db="EMBL/GenBank/DDBJ databases">
        <title>Plant Genome Project.</title>
        <authorList>
            <person name="Zhang R.-G."/>
        </authorList>
    </citation>
    <scope>NUCLEOTIDE SEQUENCE [LARGE SCALE GENOMIC DNA]</scope>
    <source>
        <strain evidence="15">YNK0</strain>
        <tissue evidence="15">Leaf</tissue>
    </source>
</reference>
<dbReference type="InterPro" id="IPR006153">
    <property type="entry name" value="Cation/H_exchanger_TM"/>
</dbReference>
<keyword evidence="3" id="KW-0633">Potassium transport</keyword>
<evidence type="ECO:0000256" key="1">
    <source>
        <dbReference type="ARBA" id="ARBA00004141"/>
    </source>
</evidence>
<keyword evidence="5" id="KW-0630">Potassium</keyword>
<feature type="transmembrane region" description="Helical" evidence="11">
    <location>
        <begin position="256"/>
        <end position="288"/>
    </location>
</feature>
<dbReference type="PANTHER" id="PTHR32468">
    <property type="entry name" value="CATION/H + ANTIPORTER"/>
    <property type="match status" value="1"/>
</dbReference>
<evidence type="ECO:0000256" key="4">
    <source>
        <dbReference type="ARBA" id="ARBA00022692"/>
    </source>
</evidence>
<dbReference type="GO" id="GO:1902600">
    <property type="term" value="P:proton transmembrane transport"/>
    <property type="evidence" value="ECO:0007669"/>
    <property type="project" value="InterPro"/>
</dbReference>
<keyword evidence="4 11" id="KW-0812">Transmembrane</keyword>
<dbReference type="GO" id="GO:0015297">
    <property type="term" value="F:antiporter activity"/>
    <property type="evidence" value="ECO:0007669"/>
    <property type="project" value="InterPro"/>
</dbReference>
<dbReference type="Pfam" id="PF23256">
    <property type="entry name" value="CHX17_2nd"/>
    <property type="match status" value="1"/>
</dbReference>
<dbReference type="AlphaFoldDB" id="A0A834ZHF4"/>
<feature type="domain" description="Cation/H(+) antiporter C-terminal" evidence="14">
    <location>
        <begin position="620"/>
        <end position="779"/>
    </location>
</feature>
<keyword evidence="2" id="KW-0813">Transport</keyword>
<keyword evidence="16" id="KW-1185">Reference proteome</keyword>
<dbReference type="FunFam" id="1.20.1530.20:FF:000019">
    <property type="entry name" value="Cation/H(+) antiporter 1"/>
    <property type="match status" value="1"/>
</dbReference>
<keyword evidence="8 11" id="KW-0472">Membrane</keyword>
<evidence type="ECO:0000256" key="6">
    <source>
        <dbReference type="ARBA" id="ARBA00022989"/>
    </source>
</evidence>
<dbReference type="Pfam" id="PF00999">
    <property type="entry name" value="Na_H_Exchanger"/>
    <property type="match status" value="1"/>
</dbReference>
<feature type="transmembrane region" description="Helical" evidence="11">
    <location>
        <begin position="20"/>
        <end position="39"/>
    </location>
</feature>
<dbReference type="PANTHER" id="PTHR32468:SF18">
    <property type="entry name" value="CATION_H(+) ANTIPORTER 1"/>
    <property type="match status" value="1"/>
</dbReference>
<dbReference type="InterPro" id="IPR038770">
    <property type="entry name" value="Na+/solute_symporter_sf"/>
</dbReference>
<feature type="transmembrane region" description="Helical" evidence="11">
    <location>
        <begin position="85"/>
        <end position="104"/>
    </location>
</feature>
<protein>
    <recommendedName>
        <fullName evidence="17">Cation/H+ exchanger domain-containing protein</fullName>
    </recommendedName>
</protein>
<comment type="subcellular location">
    <subcellularLocation>
        <location evidence="1">Membrane</location>
        <topology evidence="1">Multi-pass membrane protein</topology>
    </subcellularLocation>
</comment>
<dbReference type="InterPro" id="IPR057290">
    <property type="entry name" value="CHX17_C"/>
</dbReference>
<comment type="caution">
    <text evidence="15">The sequence shown here is derived from an EMBL/GenBank/DDBJ whole genome shotgun (WGS) entry which is preliminary data.</text>
</comment>
<dbReference type="GO" id="GO:0006885">
    <property type="term" value="P:regulation of pH"/>
    <property type="evidence" value="ECO:0007669"/>
    <property type="project" value="TreeGrafter"/>
</dbReference>
<organism evidence="15 16">
    <name type="scientific">Tetracentron sinense</name>
    <name type="common">Spur-leaf</name>
    <dbReference type="NCBI Taxonomy" id="13715"/>
    <lineage>
        <taxon>Eukaryota</taxon>
        <taxon>Viridiplantae</taxon>
        <taxon>Streptophyta</taxon>
        <taxon>Embryophyta</taxon>
        <taxon>Tracheophyta</taxon>
        <taxon>Spermatophyta</taxon>
        <taxon>Magnoliopsida</taxon>
        <taxon>Trochodendrales</taxon>
        <taxon>Trochodendraceae</taxon>
        <taxon>Tetracentron</taxon>
    </lineage>
</organism>
<keyword evidence="6 11" id="KW-1133">Transmembrane helix</keyword>
<feature type="transmembrane region" description="Helical" evidence="11">
    <location>
        <begin position="184"/>
        <end position="205"/>
    </location>
</feature>
<dbReference type="Gene3D" id="1.20.1530.20">
    <property type="match status" value="1"/>
</dbReference>
<dbReference type="InterPro" id="IPR057291">
    <property type="entry name" value="CHX17_2nd"/>
</dbReference>
<evidence type="ECO:0000256" key="11">
    <source>
        <dbReference type="SAM" id="Phobius"/>
    </source>
</evidence>